<dbReference type="EMBL" id="MGAR01000020">
    <property type="protein sequence ID" value="OGK51738.1"/>
    <property type="molecule type" value="Genomic_DNA"/>
</dbReference>
<sequence>MKSNTRKLLKPIFEAVDQALSNNFNIQIDEKIHQEYINYHDQIDIDKYDYEMVIKKSKGLLLDPKVAEEIKKKLLFLLGHFATKECFDILRQYLDSAQTNLKEWATLALKELQFKVENVVYEDGRDMIMSPMGRKGDKIRYFVVIGSKHNKFLVKNAKKIIEQDLITIVTKTNSQIEEIEFGRNYIFFTILMSFNISVGKIIDDFLDIISKKKKILKYHYLVVNTHKITKKEIDEYLKMEEVMKL</sequence>
<comment type="caution">
    <text evidence="1">The sequence shown here is derived from an EMBL/GenBank/DDBJ whole genome shotgun (WGS) entry which is preliminary data.</text>
</comment>
<evidence type="ECO:0000313" key="1">
    <source>
        <dbReference type="EMBL" id="OGK51738.1"/>
    </source>
</evidence>
<name>A0A1F7J807_9BACT</name>
<dbReference type="Proteomes" id="UP000176480">
    <property type="component" value="Unassembled WGS sequence"/>
</dbReference>
<protein>
    <submittedName>
        <fullName evidence="1">Uncharacterized protein</fullName>
    </submittedName>
</protein>
<organism evidence="1 2">
    <name type="scientific">Candidatus Roizmanbacteria bacterium RIFCSPLOWO2_01_FULL_41_22</name>
    <dbReference type="NCBI Taxonomy" id="1802067"/>
    <lineage>
        <taxon>Bacteria</taxon>
        <taxon>Candidatus Roizmaniibacteriota</taxon>
    </lineage>
</organism>
<evidence type="ECO:0000313" key="2">
    <source>
        <dbReference type="Proteomes" id="UP000176480"/>
    </source>
</evidence>
<proteinExistence type="predicted"/>
<accession>A0A1F7J807</accession>
<dbReference type="AlphaFoldDB" id="A0A1F7J807"/>
<gene>
    <name evidence="1" type="ORF">A2966_01290</name>
</gene>
<reference evidence="1 2" key="1">
    <citation type="journal article" date="2016" name="Nat. Commun.">
        <title>Thousands of microbial genomes shed light on interconnected biogeochemical processes in an aquifer system.</title>
        <authorList>
            <person name="Anantharaman K."/>
            <person name="Brown C.T."/>
            <person name="Hug L.A."/>
            <person name="Sharon I."/>
            <person name="Castelle C.J."/>
            <person name="Probst A.J."/>
            <person name="Thomas B.C."/>
            <person name="Singh A."/>
            <person name="Wilkins M.J."/>
            <person name="Karaoz U."/>
            <person name="Brodie E.L."/>
            <person name="Williams K.H."/>
            <person name="Hubbard S.S."/>
            <person name="Banfield J.F."/>
        </authorList>
    </citation>
    <scope>NUCLEOTIDE SEQUENCE [LARGE SCALE GENOMIC DNA]</scope>
</reference>
<dbReference type="STRING" id="1802067.A2966_01290"/>